<evidence type="ECO:0000313" key="1">
    <source>
        <dbReference type="EMBL" id="CAG7825523.1"/>
    </source>
</evidence>
<dbReference type="AlphaFoldDB" id="A0A8J2PLY9"/>
<evidence type="ECO:0000313" key="2">
    <source>
        <dbReference type="Proteomes" id="UP000708208"/>
    </source>
</evidence>
<reference evidence="1" key="1">
    <citation type="submission" date="2021-06" db="EMBL/GenBank/DDBJ databases">
        <authorList>
            <person name="Hodson N. C."/>
            <person name="Mongue J. A."/>
            <person name="Jaron S. K."/>
        </authorList>
    </citation>
    <scope>NUCLEOTIDE SEQUENCE</scope>
</reference>
<dbReference type="EMBL" id="CAJVCH010536619">
    <property type="protein sequence ID" value="CAG7825523.1"/>
    <property type="molecule type" value="Genomic_DNA"/>
</dbReference>
<comment type="caution">
    <text evidence="1">The sequence shown here is derived from an EMBL/GenBank/DDBJ whole genome shotgun (WGS) entry which is preliminary data.</text>
</comment>
<name>A0A8J2PLY9_9HEXA</name>
<keyword evidence="2" id="KW-1185">Reference proteome</keyword>
<dbReference type="Proteomes" id="UP000708208">
    <property type="component" value="Unassembled WGS sequence"/>
</dbReference>
<protein>
    <submittedName>
        <fullName evidence="1">Uncharacterized protein</fullName>
    </submittedName>
</protein>
<accession>A0A8J2PLY9</accession>
<sequence>MQLVEIQDIEKSISAGQFLLDEDVPTAWTGGKSGSIPFEEYVWESSDDVLNFTNWEIIPDRSHWRETDCCFAGSYGNERKERGLIIGAEEYTTAWTAGRTGPYPFRDYVWGKDDERTINYTNWKKTLAPGDISEAEWHESGIIKLFRNGPVAYFQRTHLVSWYCALIGGFNSLTQIELSSRKNSEFHHAWTAGIPGVELYEKYFWGFKEEPIIQFHWNTIPSAENTKASDWYESGVVVVRNPPGKWVLQHRGNITSSSV</sequence>
<gene>
    <name evidence="1" type="ORF">AFUS01_LOCUS35629</name>
</gene>
<proteinExistence type="predicted"/>
<organism evidence="1 2">
    <name type="scientific">Allacma fusca</name>
    <dbReference type="NCBI Taxonomy" id="39272"/>
    <lineage>
        <taxon>Eukaryota</taxon>
        <taxon>Metazoa</taxon>
        <taxon>Ecdysozoa</taxon>
        <taxon>Arthropoda</taxon>
        <taxon>Hexapoda</taxon>
        <taxon>Collembola</taxon>
        <taxon>Symphypleona</taxon>
        <taxon>Sminthuridae</taxon>
        <taxon>Allacma</taxon>
    </lineage>
</organism>